<evidence type="ECO:0000313" key="1">
    <source>
        <dbReference type="EMBL" id="MPM63059.1"/>
    </source>
</evidence>
<sequence>MAAELFVGQIGDGKGVLLIAALADMVCVADFHAAGFERRAANRDALMLLAFEANQRAGQQHCGASQRSNGDKQPQNQIVLSAAGNRWKRRSFETYGFRNKRACFRRGVWRCFNSGRRRFSRCRRRIGCARRRCRAEAGLRLKPAVRRRVVV</sequence>
<name>A0A645BC51_9ZZZZ</name>
<gene>
    <name evidence="1" type="ORF">SDC9_109937</name>
</gene>
<dbReference type="AlphaFoldDB" id="A0A645BC51"/>
<organism evidence="1">
    <name type="scientific">bioreactor metagenome</name>
    <dbReference type="NCBI Taxonomy" id="1076179"/>
    <lineage>
        <taxon>unclassified sequences</taxon>
        <taxon>metagenomes</taxon>
        <taxon>ecological metagenomes</taxon>
    </lineage>
</organism>
<accession>A0A645BC51</accession>
<comment type="caution">
    <text evidence="1">The sequence shown here is derived from an EMBL/GenBank/DDBJ whole genome shotgun (WGS) entry which is preliminary data.</text>
</comment>
<proteinExistence type="predicted"/>
<protein>
    <submittedName>
        <fullName evidence="1">Uncharacterized protein</fullName>
    </submittedName>
</protein>
<dbReference type="EMBL" id="VSSQ01019192">
    <property type="protein sequence ID" value="MPM63059.1"/>
    <property type="molecule type" value="Genomic_DNA"/>
</dbReference>
<reference evidence="1" key="1">
    <citation type="submission" date="2019-08" db="EMBL/GenBank/DDBJ databases">
        <authorList>
            <person name="Kucharzyk K."/>
            <person name="Murdoch R.W."/>
            <person name="Higgins S."/>
            <person name="Loffler F."/>
        </authorList>
    </citation>
    <scope>NUCLEOTIDE SEQUENCE</scope>
</reference>